<comment type="caution">
    <text evidence="3">The sequence shown here is derived from an EMBL/GenBank/DDBJ whole genome shotgun (WGS) entry which is preliminary data.</text>
</comment>
<gene>
    <name evidence="3" type="ORF">GQ43DRAFT_442877</name>
</gene>
<dbReference type="OrthoDB" id="5356630at2759"/>
<dbReference type="InterPro" id="IPR018620">
    <property type="entry name" value="Ubiquitin3-bd_protein_But2_C"/>
</dbReference>
<feature type="domain" description="Ubiquitin 3 binding protein But2 C-terminal" evidence="2">
    <location>
        <begin position="66"/>
        <end position="174"/>
    </location>
</feature>
<evidence type="ECO:0000313" key="4">
    <source>
        <dbReference type="Proteomes" id="UP000799536"/>
    </source>
</evidence>
<reference evidence="3" key="1">
    <citation type="journal article" date="2020" name="Stud. Mycol.">
        <title>101 Dothideomycetes genomes: a test case for predicting lifestyles and emergence of pathogens.</title>
        <authorList>
            <person name="Haridas S."/>
            <person name="Albert R."/>
            <person name="Binder M."/>
            <person name="Bloem J."/>
            <person name="Labutti K."/>
            <person name="Salamov A."/>
            <person name="Andreopoulos B."/>
            <person name="Baker S."/>
            <person name="Barry K."/>
            <person name="Bills G."/>
            <person name="Bluhm B."/>
            <person name="Cannon C."/>
            <person name="Castanera R."/>
            <person name="Culley D."/>
            <person name="Daum C."/>
            <person name="Ezra D."/>
            <person name="Gonzalez J."/>
            <person name="Henrissat B."/>
            <person name="Kuo A."/>
            <person name="Liang C."/>
            <person name="Lipzen A."/>
            <person name="Lutzoni F."/>
            <person name="Magnuson J."/>
            <person name="Mondo S."/>
            <person name="Nolan M."/>
            <person name="Ohm R."/>
            <person name="Pangilinan J."/>
            <person name="Park H.-J."/>
            <person name="Ramirez L."/>
            <person name="Alfaro M."/>
            <person name="Sun H."/>
            <person name="Tritt A."/>
            <person name="Yoshinaga Y."/>
            <person name="Zwiers L.-H."/>
            <person name="Turgeon B."/>
            <person name="Goodwin S."/>
            <person name="Spatafora J."/>
            <person name="Crous P."/>
            <person name="Grigoriev I."/>
        </authorList>
    </citation>
    <scope>NUCLEOTIDE SEQUENCE</scope>
    <source>
        <strain evidence="3">ATCC 74209</strain>
    </source>
</reference>
<protein>
    <recommendedName>
        <fullName evidence="2">Ubiquitin 3 binding protein But2 C-terminal domain-containing protein</fullName>
    </recommendedName>
</protein>
<accession>A0A9P4MQ56</accession>
<dbReference type="AlphaFoldDB" id="A0A9P4MQ56"/>
<dbReference type="Proteomes" id="UP000799536">
    <property type="component" value="Unassembled WGS sequence"/>
</dbReference>
<dbReference type="EMBL" id="ML994104">
    <property type="protein sequence ID" value="KAF2198981.1"/>
    <property type="molecule type" value="Genomic_DNA"/>
</dbReference>
<dbReference type="Pfam" id="PF09792">
    <property type="entry name" value="But2"/>
    <property type="match status" value="1"/>
</dbReference>
<evidence type="ECO:0000259" key="2">
    <source>
        <dbReference type="Pfam" id="PF09792"/>
    </source>
</evidence>
<feature type="chain" id="PRO_5040126752" description="Ubiquitin 3 binding protein But2 C-terminal domain-containing protein" evidence="1">
    <location>
        <begin position="21"/>
        <end position="191"/>
    </location>
</feature>
<keyword evidence="1" id="KW-0732">Signal</keyword>
<sequence>MKFTTTSAASVLSLLSLTNALPAPAPLDTREPANIIRPTALSQYTVWTGAITHDTNRGLILKNNGASSDITTLGTFTIPAAAAGRTCEFGFSLPSSATVSGTGTFDVFTSIKPADGDTSGWPSGNLRDRYDGRVRAVVGGEAQSVEGILSPLGRPFKCPPAGAVVGGELVGAGDVVRVEWEGNFGPYFFWY</sequence>
<name>A0A9P4MQ56_9PLEO</name>
<evidence type="ECO:0000313" key="3">
    <source>
        <dbReference type="EMBL" id="KAF2198981.1"/>
    </source>
</evidence>
<proteinExistence type="predicted"/>
<feature type="signal peptide" evidence="1">
    <location>
        <begin position="1"/>
        <end position="20"/>
    </location>
</feature>
<keyword evidence="4" id="KW-1185">Reference proteome</keyword>
<organism evidence="3 4">
    <name type="scientific">Delitschia confertaspora ATCC 74209</name>
    <dbReference type="NCBI Taxonomy" id="1513339"/>
    <lineage>
        <taxon>Eukaryota</taxon>
        <taxon>Fungi</taxon>
        <taxon>Dikarya</taxon>
        <taxon>Ascomycota</taxon>
        <taxon>Pezizomycotina</taxon>
        <taxon>Dothideomycetes</taxon>
        <taxon>Pleosporomycetidae</taxon>
        <taxon>Pleosporales</taxon>
        <taxon>Delitschiaceae</taxon>
        <taxon>Delitschia</taxon>
    </lineage>
</organism>
<evidence type="ECO:0000256" key="1">
    <source>
        <dbReference type="SAM" id="SignalP"/>
    </source>
</evidence>